<organism evidence="2 3">
    <name type="scientific">Romanomermis culicivorax</name>
    <name type="common">Nematode worm</name>
    <dbReference type="NCBI Taxonomy" id="13658"/>
    <lineage>
        <taxon>Eukaryota</taxon>
        <taxon>Metazoa</taxon>
        <taxon>Ecdysozoa</taxon>
        <taxon>Nematoda</taxon>
        <taxon>Enoplea</taxon>
        <taxon>Dorylaimia</taxon>
        <taxon>Mermithida</taxon>
        <taxon>Mermithoidea</taxon>
        <taxon>Mermithidae</taxon>
        <taxon>Romanomermis</taxon>
    </lineage>
</organism>
<dbReference type="Proteomes" id="UP000887565">
    <property type="component" value="Unplaced"/>
</dbReference>
<feature type="region of interest" description="Disordered" evidence="1">
    <location>
        <begin position="1"/>
        <end position="32"/>
    </location>
</feature>
<evidence type="ECO:0000256" key="1">
    <source>
        <dbReference type="SAM" id="MobiDB-lite"/>
    </source>
</evidence>
<dbReference type="AlphaFoldDB" id="A0A915IXL2"/>
<evidence type="ECO:0000313" key="3">
    <source>
        <dbReference type="WBParaSite" id="nRc.2.0.1.t18502-RA"/>
    </source>
</evidence>
<keyword evidence="2" id="KW-1185">Reference proteome</keyword>
<protein>
    <submittedName>
        <fullName evidence="3">Uncharacterized protein</fullName>
    </submittedName>
</protein>
<dbReference type="WBParaSite" id="nRc.2.0.1.t18502-RA">
    <property type="protein sequence ID" value="nRc.2.0.1.t18502-RA"/>
    <property type="gene ID" value="nRc.2.0.1.g18502"/>
</dbReference>
<evidence type="ECO:0000313" key="2">
    <source>
        <dbReference type="Proteomes" id="UP000887565"/>
    </source>
</evidence>
<proteinExistence type="predicted"/>
<accession>A0A915IXL2</accession>
<reference evidence="3" key="1">
    <citation type="submission" date="2022-11" db="UniProtKB">
        <authorList>
            <consortium name="WormBaseParasite"/>
        </authorList>
    </citation>
    <scope>IDENTIFICATION</scope>
</reference>
<sequence length="70" mass="8095">MQMKNELANRTKASQFENDKKPRKIRQTSNDIWGEKTRLIRLTDEQTPDKYQNNCSLLSAPSADVGKDQL</sequence>
<name>A0A915IXL2_ROMCU</name>